<evidence type="ECO:0000256" key="2">
    <source>
        <dbReference type="SAM" id="MobiDB-lite"/>
    </source>
</evidence>
<keyword evidence="3" id="KW-0378">Hydrolase</keyword>
<dbReference type="Proteomes" id="UP000226045">
    <property type="component" value="Segment"/>
</dbReference>
<dbReference type="EMBL" id="KY945355">
    <property type="protein sequence ID" value="ARQ95446.1"/>
    <property type="molecule type" value="Genomic_DNA"/>
</dbReference>
<dbReference type="GO" id="GO:0006508">
    <property type="term" value="P:proteolysis"/>
    <property type="evidence" value="ECO:0007669"/>
    <property type="project" value="UniProtKB-KW"/>
</dbReference>
<dbReference type="GO" id="GO:0008233">
    <property type="term" value="F:peptidase activity"/>
    <property type="evidence" value="ECO:0007669"/>
    <property type="project" value="UniProtKB-KW"/>
</dbReference>
<evidence type="ECO:0000313" key="4">
    <source>
        <dbReference type="Proteomes" id="UP000226045"/>
    </source>
</evidence>
<dbReference type="GeneID" id="60322917"/>
<dbReference type="InterPro" id="IPR057369">
    <property type="entry name" value="VG15"/>
</dbReference>
<evidence type="ECO:0000256" key="1">
    <source>
        <dbReference type="SAM" id="Coils"/>
    </source>
</evidence>
<accession>A0A1X9SH92</accession>
<sequence length="505" mass="56092">MTTAVPEFQGVLSKLAETVGGAVDGLMPRLADLTVREGLALVTDAYPELVDPFLGAAGELTAQWYAEQTAGTHPSAQLKGRNAGAPANFVPEPAELPDRKALGANGRWALLQKDPARALRGSSTRAVFNQSRRTVVENVEREGVRWVRHAAINACGFCRMLATRVLTMHDEAAPGLYKTKFNALHPHSNKLDAAGHDHCKCVAVPLRDGQAYEAPDYVHDWLDDYQAVKLGDDGYLRRPGQIARAMEQRGAERLRLHRIGQWLDAEDEHRHAVAYYERVDAELAKILGTEPEPEPAAAPKAKTRKPKRTLEQIEAELSAAIETGDEARIDALVEEMETVEARERVAAEKAAAAEAAKLAEDQAKVDRMLELIEQGWDEAEAESEVYGLSVEQIRRRNFMAEARADGHTGKGFDELLRSRFEEMAAEQYWAAEAATNGFLLNRRHEGKVDPRKIWTVNETTARKWMSDELAGWFDEHGRITYAGLREAILSGRGNWRNAMTADFLQ</sequence>
<dbReference type="RefSeq" id="YP_009951479.1">
    <property type="nucleotide sequence ID" value="NC_051602.1"/>
</dbReference>
<organism evidence="3 4">
    <name type="scientific">Mycobacterium phage Shandong1</name>
    <dbReference type="NCBI Taxonomy" id="1983447"/>
    <lineage>
        <taxon>Viruses</taxon>
        <taxon>Duplodnaviria</taxon>
        <taxon>Heunggongvirae</taxon>
        <taxon>Uroviricota</taxon>
        <taxon>Caudoviricetes</taxon>
        <taxon>Weiservirinae</taxon>
        <taxon>Unicornvirus</taxon>
        <taxon>Unicornvirus shandong1</taxon>
    </lineage>
</organism>
<dbReference type="KEGG" id="vg:60322917"/>
<keyword evidence="1" id="KW-0175">Coiled coil</keyword>
<feature type="coiled-coil region" evidence="1">
    <location>
        <begin position="310"/>
        <end position="362"/>
    </location>
</feature>
<keyword evidence="3" id="KW-0645">Protease</keyword>
<dbReference type="Pfam" id="PF25310">
    <property type="entry name" value="VG15"/>
    <property type="match status" value="1"/>
</dbReference>
<evidence type="ECO:0000313" key="3">
    <source>
        <dbReference type="EMBL" id="ARQ95446.1"/>
    </source>
</evidence>
<protein>
    <submittedName>
        <fullName evidence="3">Capsid maturation protease</fullName>
    </submittedName>
</protein>
<reference evidence="3 4" key="1">
    <citation type="submission" date="2017-04" db="EMBL/GenBank/DDBJ databases">
        <title>The genome sequence of mycobacteriophage Shandong1.</title>
        <authorList>
            <person name="Fan X."/>
            <person name="Zhao Z."/>
            <person name="Zhao K."/>
            <person name="Song S."/>
            <person name="Li J."/>
            <person name="Xie J."/>
        </authorList>
    </citation>
    <scope>NUCLEOTIDE SEQUENCE [LARGE SCALE GENOMIC DNA]</scope>
</reference>
<keyword evidence="4" id="KW-1185">Reference proteome</keyword>
<proteinExistence type="predicted"/>
<name>A0A1X9SH92_9CAUD</name>
<feature type="region of interest" description="Disordered" evidence="2">
    <location>
        <begin position="288"/>
        <end position="308"/>
    </location>
</feature>